<dbReference type="AlphaFoldDB" id="A0A498JXG2"/>
<dbReference type="InterPro" id="IPR033828">
    <property type="entry name" value="GATase1_CTP_Synthase"/>
</dbReference>
<evidence type="ECO:0000256" key="6">
    <source>
        <dbReference type="ARBA" id="ARBA00022962"/>
    </source>
</evidence>
<dbReference type="EMBL" id="RDQH01000331">
    <property type="protein sequence ID" value="RXH98643.1"/>
    <property type="molecule type" value="Genomic_DNA"/>
</dbReference>
<evidence type="ECO:0000256" key="5">
    <source>
        <dbReference type="ARBA" id="ARBA00022840"/>
    </source>
</evidence>
<evidence type="ECO:0000256" key="1">
    <source>
        <dbReference type="ARBA" id="ARBA00005171"/>
    </source>
</evidence>
<dbReference type="Gene3D" id="3.40.50.880">
    <property type="match status" value="1"/>
</dbReference>
<dbReference type="CDD" id="cd01746">
    <property type="entry name" value="GATase1_CTP_Synthase"/>
    <property type="match status" value="1"/>
</dbReference>
<dbReference type="InterPro" id="IPR017456">
    <property type="entry name" value="CTP_synthase_N"/>
</dbReference>
<keyword evidence="6 9" id="KW-0315">Glutamine amidotransferase</keyword>
<dbReference type="CDD" id="cd03113">
    <property type="entry name" value="CTPS_N"/>
    <property type="match status" value="1"/>
</dbReference>
<dbReference type="FunFam" id="3.40.50.300:FF:003205">
    <property type="entry name" value="CTP synthase"/>
    <property type="match status" value="1"/>
</dbReference>
<dbReference type="GO" id="GO:0005524">
    <property type="term" value="F:ATP binding"/>
    <property type="evidence" value="ECO:0007669"/>
    <property type="project" value="UniProtKB-KW"/>
</dbReference>
<comment type="similarity">
    <text evidence="2 9">Belongs to the CTP synthase family.</text>
</comment>
<evidence type="ECO:0000256" key="8">
    <source>
        <dbReference type="ARBA" id="ARBA00047781"/>
    </source>
</evidence>
<keyword evidence="3 9" id="KW-0436">Ligase</keyword>
<evidence type="ECO:0000313" key="12">
    <source>
        <dbReference type="EMBL" id="RXH98643.1"/>
    </source>
</evidence>
<feature type="domain" description="Glutamine amidotransferase" evidence="10">
    <location>
        <begin position="312"/>
        <end position="546"/>
    </location>
</feature>
<sequence length="645" mass="71061">MVFFVYKRQSNNYTEKVGGLKEEGEEEMKYVLVTGGVVSGLGKGVTASSVGLLLKACGLRVTSIKIDPYLNTDAGTMSPIEHGEVFVLDDGGEVDLDLGNYERFLDIKLTRDNNITTGKIYQASEYEVIDRERKGDYLGKTVQVVPHITDAIQEWIERVAKIPVDGESGAADVCVIELGGTIGDIESMPFIEALGQFSYRVGSNNFCLIHVSLVPVLRVVGEQALEENVKTKVSQFCHVQKENIITLYDVPNIWHIPLLLRDQKAHEAIFKVLNLQGLTKDPELEEWTSRAEICDKLHEPVRISMVGKYTSLADAYLSVQKALVHASVACGKKLFVDWVSAEDLEEATEKENPDAYKAAWKLLKGADGILVPGGFGDRGVQGKILAAKYAREKRIPFLGICLGMQVAVIEVARSVLGLKDAHSAEFDPDTKNPCVIFMPEGSKTHMGGTMRVGSRRTYFQSTDCKSAKLYGNKRFIDERHRHRYEVNPEMVARLENSGLSFTGKDETGQRMEIVELRNHPYFIGVQFHPEFKSRPGKPSALFLGLIAAACGQLDNLLQGSESKRNVPNLAANDMLSQRNIVPNGASKDMSQRTSVPNGASNHMFKAACGRNVPNGAAKAYHNGAVTKFANRAQDGAYSIFNGMHL</sequence>
<dbReference type="EC" id="6.3.4.2" evidence="9"/>
<dbReference type="SUPFAM" id="SSF52317">
    <property type="entry name" value="Class I glutamine amidotransferase-like"/>
    <property type="match status" value="1"/>
</dbReference>
<dbReference type="InterPro" id="IPR004468">
    <property type="entry name" value="CTP_synthase"/>
</dbReference>
<dbReference type="Proteomes" id="UP000290289">
    <property type="component" value="Chromosome 5"/>
</dbReference>
<dbReference type="Pfam" id="PF00117">
    <property type="entry name" value="GATase"/>
    <property type="match status" value="1"/>
</dbReference>
<evidence type="ECO:0000256" key="9">
    <source>
        <dbReference type="RuleBase" id="RU810713"/>
    </source>
</evidence>
<evidence type="ECO:0000256" key="7">
    <source>
        <dbReference type="ARBA" id="ARBA00022975"/>
    </source>
</evidence>
<evidence type="ECO:0000256" key="3">
    <source>
        <dbReference type="ARBA" id="ARBA00022598"/>
    </source>
</evidence>
<dbReference type="Gene3D" id="3.40.50.300">
    <property type="entry name" value="P-loop containing nucleotide triphosphate hydrolases"/>
    <property type="match status" value="2"/>
</dbReference>
<dbReference type="GO" id="GO:0044210">
    <property type="term" value="P:'de novo' CTP biosynthetic process"/>
    <property type="evidence" value="ECO:0007669"/>
    <property type="project" value="UniProtKB-UniRule"/>
</dbReference>
<proteinExistence type="inferred from homology"/>
<protein>
    <recommendedName>
        <fullName evidence="9">CTP synthase</fullName>
        <ecNumber evidence="9">6.3.4.2</ecNumber>
    </recommendedName>
    <alternativeName>
        <fullName evidence="9">UTP--ammonia ligase</fullName>
    </alternativeName>
</protein>
<keyword evidence="13" id="KW-1185">Reference proteome</keyword>
<reference evidence="12 13" key="1">
    <citation type="submission" date="2018-10" db="EMBL/GenBank/DDBJ databases">
        <title>A high-quality apple genome assembly.</title>
        <authorList>
            <person name="Hu J."/>
        </authorList>
    </citation>
    <scope>NUCLEOTIDE SEQUENCE [LARGE SCALE GENOMIC DNA]</scope>
    <source>
        <strain evidence="13">cv. HFTH1</strain>
        <tissue evidence="12">Young leaf</tissue>
    </source>
</reference>
<feature type="domain" description="CTP synthase N-terminal" evidence="11">
    <location>
        <begin position="29"/>
        <end position="223"/>
    </location>
</feature>
<dbReference type="SUPFAM" id="SSF52540">
    <property type="entry name" value="P-loop containing nucleoside triphosphate hydrolases"/>
    <property type="match status" value="1"/>
</dbReference>
<comment type="pathway">
    <text evidence="1 9">Pyrimidine metabolism; CTP biosynthesis via de novo pathway; CTP from UDP: step 2/2.</text>
</comment>
<organism evidence="12 13">
    <name type="scientific">Malus domestica</name>
    <name type="common">Apple</name>
    <name type="synonym">Pyrus malus</name>
    <dbReference type="NCBI Taxonomy" id="3750"/>
    <lineage>
        <taxon>Eukaryota</taxon>
        <taxon>Viridiplantae</taxon>
        <taxon>Streptophyta</taxon>
        <taxon>Embryophyta</taxon>
        <taxon>Tracheophyta</taxon>
        <taxon>Spermatophyta</taxon>
        <taxon>Magnoliopsida</taxon>
        <taxon>eudicotyledons</taxon>
        <taxon>Gunneridae</taxon>
        <taxon>Pentapetalae</taxon>
        <taxon>rosids</taxon>
        <taxon>fabids</taxon>
        <taxon>Rosales</taxon>
        <taxon>Rosaceae</taxon>
        <taxon>Amygdaloideae</taxon>
        <taxon>Maleae</taxon>
        <taxon>Malus</taxon>
    </lineage>
</organism>
<dbReference type="PROSITE" id="PS51273">
    <property type="entry name" value="GATASE_TYPE_1"/>
    <property type="match status" value="1"/>
</dbReference>
<evidence type="ECO:0000259" key="11">
    <source>
        <dbReference type="Pfam" id="PF06418"/>
    </source>
</evidence>
<keyword evidence="7 9" id="KW-0665">Pyrimidine biosynthesis</keyword>
<gene>
    <name evidence="12" type="ORF">DVH24_010968</name>
</gene>
<dbReference type="InterPro" id="IPR029062">
    <property type="entry name" value="Class_I_gatase-like"/>
</dbReference>
<dbReference type="GO" id="GO:0019856">
    <property type="term" value="P:pyrimidine nucleobase biosynthetic process"/>
    <property type="evidence" value="ECO:0007669"/>
    <property type="project" value="TreeGrafter"/>
</dbReference>
<keyword evidence="5 9" id="KW-0067">ATP-binding</keyword>
<dbReference type="PANTHER" id="PTHR11550">
    <property type="entry name" value="CTP SYNTHASE"/>
    <property type="match status" value="1"/>
</dbReference>
<dbReference type="NCBIfam" id="NF003792">
    <property type="entry name" value="PRK05380.1"/>
    <property type="match status" value="1"/>
</dbReference>
<dbReference type="UniPathway" id="UPA00159">
    <property type="reaction ID" value="UER00277"/>
</dbReference>
<evidence type="ECO:0000313" key="13">
    <source>
        <dbReference type="Proteomes" id="UP000290289"/>
    </source>
</evidence>
<comment type="catalytic activity">
    <reaction evidence="8 9">
        <text>UTP + L-glutamine + ATP + H2O = CTP + L-glutamate + ADP + phosphate + 2 H(+)</text>
        <dbReference type="Rhea" id="RHEA:26426"/>
        <dbReference type="ChEBI" id="CHEBI:15377"/>
        <dbReference type="ChEBI" id="CHEBI:15378"/>
        <dbReference type="ChEBI" id="CHEBI:29985"/>
        <dbReference type="ChEBI" id="CHEBI:30616"/>
        <dbReference type="ChEBI" id="CHEBI:37563"/>
        <dbReference type="ChEBI" id="CHEBI:43474"/>
        <dbReference type="ChEBI" id="CHEBI:46398"/>
        <dbReference type="ChEBI" id="CHEBI:58359"/>
        <dbReference type="ChEBI" id="CHEBI:456216"/>
        <dbReference type="EC" id="6.3.4.2"/>
    </reaction>
</comment>
<dbReference type="STRING" id="3750.A0A498JXG2"/>
<dbReference type="PANTHER" id="PTHR11550:SF34">
    <property type="entry name" value="CTP SYNTHASE"/>
    <property type="match status" value="1"/>
</dbReference>
<dbReference type="InterPro" id="IPR017926">
    <property type="entry name" value="GATASE"/>
</dbReference>
<comment type="caution">
    <text evidence="12">The sequence shown here is derived from an EMBL/GenBank/DDBJ whole genome shotgun (WGS) entry which is preliminary data.</text>
</comment>
<evidence type="ECO:0000256" key="2">
    <source>
        <dbReference type="ARBA" id="ARBA00007533"/>
    </source>
</evidence>
<keyword evidence="4 9" id="KW-0547">Nucleotide-binding</keyword>
<dbReference type="GO" id="GO:0042802">
    <property type="term" value="F:identical protein binding"/>
    <property type="evidence" value="ECO:0007669"/>
    <property type="project" value="TreeGrafter"/>
</dbReference>
<name>A0A498JXG2_MALDO</name>
<comment type="function">
    <text evidence="9">Catalyzes the ATP-dependent amination of UTP to CTP with either L-glutamine or ammonia as the source of nitrogen.</text>
</comment>
<evidence type="ECO:0000256" key="4">
    <source>
        <dbReference type="ARBA" id="ARBA00022741"/>
    </source>
</evidence>
<accession>A0A498JXG2</accession>
<dbReference type="FunFam" id="3.40.50.880:FF:000012">
    <property type="entry name" value="CTP synthase"/>
    <property type="match status" value="1"/>
</dbReference>
<dbReference type="GO" id="GO:0003883">
    <property type="term" value="F:CTP synthase activity"/>
    <property type="evidence" value="ECO:0007669"/>
    <property type="project" value="UniProtKB-UniRule"/>
</dbReference>
<dbReference type="Pfam" id="PF06418">
    <property type="entry name" value="CTP_synth_N"/>
    <property type="match status" value="1"/>
</dbReference>
<dbReference type="InterPro" id="IPR027417">
    <property type="entry name" value="P-loop_NTPase"/>
</dbReference>
<evidence type="ECO:0000259" key="10">
    <source>
        <dbReference type="Pfam" id="PF00117"/>
    </source>
</evidence>